<feature type="compositionally biased region" description="Basic and acidic residues" evidence="1">
    <location>
        <begin position="42"/>
        <end position="51"/>
    </location>
</feature>
<keyword evidence="3" id="KW-1185">Reference proteome</keyword>
<feature type="compositionally biased region" description="Polar residues" evidence="1">
    <location>
        <begin position="145"/>
        <end position="165"/>
    </location>
</feature>
<dbReference type="PANTHER" id="PTHR15111:SF0">
    <property type="entry name" value="UNCONVENTIONAL PREFOLDIN RPB5 INTERACTOR 1"/>
    <property type="match status" value="1"/>
</dbReference>
<evidence type="ECO:0000313" key="3">
    <source>
        <dbReference type="Proteomes" id="UP001372338"/>
    </source>
</evidence>
<dbReference type="GO" id="GO:0000122">
    <property type="term" value="P:negative regulation of transcription by RNA polymerase II"/>
    <property type="evidence" value="ECO:0007669"/>
    <property type="project" value="TreeGrafter"/>
</dbReference>
<organism evidence="2 3">
    <name type="scientific">Crotalaria pallida</name>
    <name type="common">Smooth rattlebox</name>
    <name type="synonym">Crotalaria striata</name>
    <dbReference type="NCBI Taxonomy" id="3830"/>
    <lineage>
        <taxon>Eukaryota</taxon>
        <taxon>Viridiplantae</taxon>
        <taxon>Streptophyta</taxon>
        <taxon>Embryophyta</taxon>
        <taxon>Tracheophyta</taxon>
        <taxon>Spermatophyta</taxon>
        <taxon>Magnoliopsida</taxon>
        <taxon>eudicotyledons</taxon>
        <taxon>Gunneridae</taxon>
        <taxon>Pentapetalae</taxon>
        <taxon>rosids</taxon>
        <taxon>fabids</taxon>
        <taxon>Fabales</taxon>
        <taxon>Fabaceae</taxon>
        <taxon>Papilionoideae</taxon>
        <taxon>50 kb inversion clade</taxon>
        <taxon>genistoids sensu lato</taxon>
        <taxon>core genistoids</taxon>
        <taxon>Crotalarieae</taxon>
        <taxon>Crotalaria</taxon>
    </lineage>
</organism>
<feature type="region of interest" description="Disordered" evidence="1">
    <location>
        <begin position="104"/>
        <end position="123"/>
    </location>
</feature>
<dbReference type="EMBL" id="JAYWIO010000005">
    <property type="protein sequence ID" value="KAK7258562.1"/>
    <property type="molecule type" value="Genomic_DNA"/>
</dbReference>
<accession>A0AAN9HY66</accession>
<dbReference type="GO" id="GO:0019212">
    <property type="term" value="F:phosphatase inhibitor activity"/>
    <property type="evidence" value="ECO:0007669"/>
    <property type="project" value="TreeGrafter"/>
</dbReference>
<dbReference type="GO" id="GO:0003714">
    <property type="term" value="F:transcription corepressor activity"/>
    <property type="evidence" value="ECO:0007669"/>
    <property type="project" value="TreeGrafter"/>
</dbReference>
<feature type="region of interest" description="Disordered" evidence="1">
    <location>
        <begin position="28"/>
        <end position="70"/>
    </location>
</feature>
<gene>
    <name evidence="2" type="ORF">RIF29_24142</name>
</gene>
<evidence type="ECO:0000313" key="2">
    <source>
        <dbReference type="EMBL" id="KAK7258562.1"/>
    </source>
</evidence>
<reference evidence="2 3" key="1">
    <citation type="submission" date="2024-01" db="EMBL/GenBank/DDBJ databases">
        <title>The genomes of 5 underutilized Papilionoideae crops provide insights into root nodulation and disease resistanc.</title>
        <authorList>
            <person name="Yuan L."/>
        </authorList>
    </citation>
    <scope>NUCLEOTIDE SEQUENCE [LARGE SCALE GENOMIC DNA]</scope>
    <source>
        <strain evidence="2">ZHUSHIDOU_FW_LH</strain>
        <tissue evidence="2">Leaf</tissue>
    </source>
</reference>
<comment type="caution">
    <text evidence="2">The sequence shown here is derived from an EMBL/GenBank/DDBJ whole genome shotgun (WGS) entry which is preliminary data.</text>
</comment>
<evidence type="ECO:0000256" key="1">
    <source>
        <dbReference type="SAM" id="MobiDB-lite"/>
    </source>
</evidence>
<protein>
    <submittedName>
        <fullName evidence="2">Uncharacterized protein</fullName>
    </submittedName>
</protein>
<feature type="compositionally biased region" description="Polar residues" evidence="1">
    <location>
        <begin position="111"/>
        <end position="123"/>
    </location>
</feature>
<dbReference type="InterPro" id="IPR052255">
    <property type="entry name" value="RNA_pol_II_subunit5-mediator"/>
</dbReference>
<proteinExistence type="predicted"/>
<dbReference type="Proteomes" id="UP001372338">
    <property type="component" value="Unassembled WGS sequence"/>
</dbReference>
<sequence length="175" mass="19588">MNACPPKQYAPKSTADNEEYTRLMSRLDELEKEEELATESGSHSDEDKETTSDTDDIPYQRPIDNNLQNSKFASLAVQSKAQDGKNVAKKVRFIDQGEKLIHPEEKIVKATTPSKSDVQHQTSQLSYDSAEAFTGSIIEHAENIKITSREQSSTPAQDSGSQPSKPVSRFKMQRR</sequence>
<name>A0AAN9HY66_CROPI</name>
<dbReference type="GO" id="GO:0003682">
    <property type="term" value="F:chromatin binding"/>
    <property type="evidence" value="ECO:0007669"/>
    <property type="project" value="TreeGrafter"/>
</dbReference>
<dbReference type="AlphaFoldDB" id="A0AAN9HY66"/>
<feature type="region of interest" description="Disordered" evidence="1">
    <location>
        <begin position="141"/>
        <end position="175"/>
    </location>
</feature>
<dbReference type="PANTHER" id="PTHR15111">
    <property type="entry name" value="RNA POLYMERASE II SUBUNIT 5-MEDIATING PROTEIN NNX3"/>
    <property type="match status" value="1"/>
</dbReference>